<comment type="caution">
    <text evidence="12">The sequence shown here is derived from an EMBL/GenBank/DDBJ whole genome shotgun (WGS) entry which is preliminary data.</text>
</comment>
<sequence length="508" mass="56479">MTPPDSHPDSDETRDDVPEQFRIRQAKRERLLAEGREPYPVEVARTHSLAAVREAYPDLPANTETGQQVGVAGRVIFARNSGKLCFATLQEGDGAQLQAMISLDQIGRESLDAWKADVDLGDIVFVSGEVISSRRGELSVLASSWQLAAKALRPLPVAHKELSEEARVRQRYVDLIVRPEARTIARQRVAVVRAVRSALERRGFLEVETPILQTLAGGAAARPFVTHSNALDSDLYLRIAPELFLKRCVVGGLDRVFELNRVFRNEGADSTHSPEFSMLETYQAYGTYDDSAIITRALIQEVADEAMGTREVSLPDGSVYDLDGEWDTIQMYPSLSEALGEEITPQTGVESLWRIADSLGVEIPRDRGYGHGKLVEELWEYTVGEKLWAPTFVRDFPLETTPLTRSHRSIDGVTEKWDLYVRHIELATGYSELIDPVIQRQRFEAQVRAAAAGDDEAMALDEDFLAALEYGMPPTTGTGMGIDRLLMALTGLSIRETVLFPIVRRQGN</sequence>
<accession>A0ABQ4V5P4</accession>
<evidence type="ECO:0000256" key="9">
    <source>
        <dbReference type="RuleBase" id="RU000336"/>
    </source>
</evidence>
<dbReference type="NCBIfam" id="TIGR00499">
    <property type="entry name" value="lysS_bact"/>
    <property type="match status" value="1"/>
</dbReference>
<dbReference type="Gene3D" id="3.30.930.10">
    <property type="entry name" value="Bira Bifunctional Protein, Domain 2"/>
    <property type="match status" value="1"/>
</dbReference>
<dbReference type="Proteomes" id="UP001060504">
    <property type="component" value="Unassembled WGS sequence"/>
</dbReference>
<dbReference type="InterPro" id="IPR018149">
    <property type="entry name" value="Lys-tRNA-synth_II_C"/>
</dbReference>
<dbReference type="HAMAP" id="MF_00252">
    <property type="entry name" value="Lys_tRNA_synth_class2"/>
    <property type="match status" value="1"/>
</dbReference>
<dbReference type="SUPFAM" id="SSF55681">
    <property type="entry name" value="Class II aaRS and biotin synthetases"/>
    <property type="match status" value="1"/>
</dbReference>
<feature type="binding site" evidence="8">
    <location>
        <position position="425"/>
    </location>
    <ligand>
        <name>Mg(2+)</name>
        <dbReference type="ChEBI" id="CHEBI:18420"/>
        <label>2</label>
    </ligand>
</feature>
<feature type="region of interest" description="Disordered" evidence="10">
    <location>
        <begin position="1"/>
        <end position="20"/>
    </location>
</feature>
<evidence type="ECO:0000256" key="10">
    <source>
        <dbReference type="SAM" id="MobiDB-lite"/>
    </source>
</evidence>
<evidence type="ECO:0000256" key="7">
    <source>
        <dbReference type="ARBA" id="ARBA00048573"/>
    </source>
</evidence>
<comment type="subunit">
    <text evidence="8">Homodimer.</text>
</comment>
<keyword evidence="8" id="KW-0963">Cytoplasm</keyword>
<gene>
    <name evidence="8 12" type="primary">lysS</name>
    <name evidence="12" type="ORF">NGTWS1702_33020</name>
</gene>
<comment type="catalytic activity">
    <reaction evidence="7 8 9">
        <text>tRNA(Lys) + L-lysine + ATP = L-lysyl-tRNA(Lys) + AMP + diphosphate</text>
        <dbReference type="Rhea" id="RHEA:20792"/>
        <dbReference type="Rhea" id="RHEA-COMP:9696"/>
        <dbReference type="Rhea" id="RHEA-COMP:9697"/>
        <dbReference type="ChEBI" id="CHEBI:30616"/>
        <dbReference type="ChEBI" id="CHEBI:32551"/>
        <dbReference type="ChEBI" id="CHEBI:33019"/>
        <dbReference type="ChEBI" id="CHEBI:78442"/>
        <dbReference type="ChEBI" id="CHEBI:78529"/>
        <dbReference type="ChEBI" id="CHEBI:456215"/>
        <dbReference type="EC" id="6.1.1.6"/>
    </reaction>
</comment>
<evidence type="ECO:0000256" key="1">
    <source>
        <dbReference type="ARBA" id="ARBA00022598"/>
    </source>
</evidence>
<organism evidence="12 13">
    <name type="scientific">Mycolicibacterium cyprinidarum</name>
    <dbReference type="NCBI Taxonomy" id="2860311"/>
    <lineage>
        <taxon>Bacteria</taxon>
        <taxon>Bacillati</taxon>
        <taxon>Actinomycetota</taxon>
        <taxon>Actinomycetes</taxon>
        <taxon>Mycobacteriales</taxon>
        <taxon>Mycobacteriaceae</taxon>
        <taxon>Mycolicibacterium</taxon>
    </lineage>
</organism>
<dbReference type="GO" id="GO:0016874">
    <property type="term" value="F:ligase activity"/>
    <property type="evidence" value="ECO:0007669"/>
    <property type="project" value="UniProtKB-KW"/>
</dbReference>
<keyword evidence="5 8" id="KW-0460">Magnesium</keyword>
<evidence type="ECO:0000256" key="2">
    <source>
        <dbReference type="ARBA" id="ARBA00022723"/>
    </source>
</evidence>
<dbReference type="EC" id="6.1.1.6" evidence="8"/>
<dbReference type="InterPro" id="IPR012340">
    <property type="entry name" value="NA-bd_OB-fold"/>
</dbReference>
<feature type="binding site" evidence="8">
    <location>
        <position position="418"/>
    </location>
    <ligand>
        <name>Mg(2+)</name>
        <dbReference type="ChEBI" id="CHEBI:18420"/>
        <label>1</label>
    </ligand>
</feature>
<evidence type="ECO:0000313" key="12">
    <source>
        <dbReference type="EMBL" id="GJF09429.1"/>
    </source>
</evidence>
<comment type="subcellular location">
    <subcellularLocation>
        <location evidence="8">Cytoplasm</location>
    </subcellularLocation>
</comment>
<comment type="similarity">
    <text evidence="8">Belongs to the class-II aminoacyl-tRNA synthetase family.</text>
</comment>
<dbReference type="InterPro" id="IPR004365">
    <property type="entry name" value="NA-bd_OB_tRNA"/>
</dbReference>
<dbReference type="SUPFAM" id="SSF50249">
    <property type="entry name" value="Nucleic acid-binding proteins"/>
    <property type="match status" value="1"/>
</dbReference>
<keyword evidence="6 8" id="KW-0030">Aminoacyl-tRNA synthetase</keyword>
<dbReference type="Gene3D" id="2.40.50.140">
    <property type="entry name" value="Nucleic acid-binding proteins"/>
    <property type="match status" value="1"/>
</dbReference>
<feature type="domain" description="Aminoacyl-transfer RNA synthetases class-II family profile" evidence="11">
    <location>
        <begin position="191"/>
        <end position="501"/>
    </location>
</feature>
<dbReference type="PROSITE" id="PS50862">
    <property type="entry name" value="AA_TRNA_LIGASE_II"/>
    <property type="match status" value="1"/>
</dbReference>
<dbReference type="InterPro" id="IPR044136">
    <property type="entry name" value="Lys-tRNA-ligase_II_N"/>
</dbReference>
<keyword evidence="8" id="KW-0648">Protein biosynthesis</keyword>
<keyword evidence="13" id="KW-1185">Reference proteome</keyword>
<dbReference type="PANTHER" id="PTHR42918:SF15">
    <property type="entry name" value="LYSINE--TRNA LIGASE, CHLOROPLASTIC_MITOCHONDRIAL"/>
    <property type="match status" value="1"/>
</dbReference>
<evidence type="ECO:0000256" key="8">
    <source>
        <dbReference type="HAMAP-Rule" id="MF_00252"/>
    </source>
</evidence>
<dbReference type="PANTHER" id="PTHR42918">
    <property type="entry name" value="LYSYL-TRNA SYNTHETASE"/>
    <property type="match status" value="1"/>
</dbReference>
<keyword evidence="3 8" id="KW-0547">Nucleotide-binding</keyword>
<keyword evidence="4 8" id="KW-0067">ATP-binding</keyword>
<dbReference type="InterPro" id="IPR045864">
    <property type="entry name" value="aa-tRNA-synth_II/BPL/LPL"/>
</dbReference>
<dbReference type="Pfam" id="PF01336">
    <property type="entry name" value="tRNA_anti-codon"/>
    <property type="match status" value="1"/>
</dbReference>
<dbReference type="Pfam" id="PF00152">
    <property type="entry name" value="tRNA-synt_2"/>
    <property type="match status" value="1"/>
</dbReference>
<evidence type="ECO:0000256" key="5">
    <source>
        <dbReference type="ARBA" id="ARBA00022842"/>
    </source>
</evidence>
<evidence type="ECO:0000256" key="3">
    <source>
        <dbReference type="ARBA" id="ARBA00022741"/>
    </source>
</evidence>
<dbReference type="NCBIfam" id="NF001756">
    <property type="entry name" value="PRK00484.1"/>
    <property type="match status" value="1"/>
</dbReference>
<dbReference type="InterPro" id="IPR004364">
    <property type="entry name" value="Aa-tRNA-synt_II"/>
</dbReference>
<proteinExistence type="inferred from homology"/>
<comment type="cofactor">
    <cofactor evidence="8 9">
        <name>Mg(2+)</name>
        <dbReference type="ChEBI" id="CHEBI:18420"/>
    </cofactor>
    <text evidence="8 9">Binds 3 Mg(2+) ions per subunit.</text>
</comment>
<evidence type="ECO:0000256" key="6">
    <source>
        <dbReference type="ARBA" id="ARBA00023146"/>
    </source>
</evidence>
<evidence type="ECO:0000313" key="13">
    <source>
        <dbReference type="Proteomes" id="UP001060504"/>
    </source>
</evidence>
<evidence type="ECO:0000259" key="11">
    <source>
        <dbReference type="PROSITE" id="PS50862"/>
    </source>
</evidence>
<dbReference type="PRINTS" id="PR00982">
    <property type="entry name" value="TRNASYNTHLYS"/>
</dbReference>
<dbReference type="InterPro" id="IPR006195">
    <property type="entry name" value="aa-tRNA-synth_II"/>
</dbReference>
<dbReference type="CDD" id="cd04322">
    <property type="entry name" value="LysRS_N"/>
    <property type="match status" value="1"/>
</dbReference>
<dbReference type="EMBL" id="BPRH01003459">
    <property type="protein sequence ID" value="GJF09429.1"/>
    <property type="molecule type" value="Genomic_DNA"/>
</dbReference>
<dbReference type="InterPro" id="IPR002313">
    <property type="entry name" value="Lys-tRNA-ligase_II"/>
</dbReference>
<feature type="binding site" evidence="8">
    <location>
        <position position="425"/>
    </location>
    <ligand>
        <name>Mg(2+)</name>
        <dbReference type="ChEBI" id="CHEBI:18420"/>
        <label>1</label>
    </ligand>
</feature>
<reference evidence="12 13" key="1">
    <citation type="submission" date="2021-08" db="EMBL/GenBank/DDBJ databases">
        <title>Draft genome sequence of Mycolicibacterium sp. NGTWS1702 strain.</title>
        <authorList>
            <person name="Matsumoto M."/>
            <person name="Tang B.C.C."/>
            <person name="Machida Y."/>
            <person name="Matoyama H."/>
            <person name="Kishihara T."/>
            <person name="Sato S."/>
            <person name="Kondo I."/>
            <person name="Sano M."/>
            <person name="Kato G."/>
        </authorList>
    </citation>
    <scope>NUCLEOTIDE SEQUENCE [LARGE SCALE GENOMIC DNA]</scope>
    <source>
        <strain evidence="12 13">NGTWSNA01</strain>
    </source>
</reference>
<evidence type="ECO:0000256" key="4">
    <source>
        <dbReference type="ARBA" id="ARBA00022840"/>
    </source>
</evidence>
<protein>
    <recommendedName>
        <fullName evidence="8">Lysine--tRNA ligase</fullName>
        <ecNumber evidence="8">6.1.1.6</ecNumber>
    </recommendedName>
    <alternativeName>
        <fullName evidence="8">Lysyl-tRNA synthetase</fullName>
        <shortName evidence="8">LysRS</shortName>
    </alternativeName>
</protein>
<keyword evidence="2 8" id="KW-0479">Metal-binding</keyword>
<name>A0ABQ4V5P4_9MYCO</name>
<keyword evidence="1 8" id="KW-0436">Ligase</keyword>